<dbReference type="HAMAP" id="MF_01322">
    <property type="entry name" value="RNApol_bact_RpoC"/>
    <property type="match status" value="1"/>
</dbReference>
<feature type="binding site" evidence="11">
    <location>
        <position position="902"/>
    </location>
    <ligand>
        <name>Zn(2+)</name>
        <dbReference type="ChEBI" id="CHEBI:29105"/>
        <label>2</label>
    </ligand>
</feature>
<keyword evidence="8 11" id="KW-0460">Magnesium</keyword>
<feature type="domain" description="RNA polymerase N-terminal" evidence="14">
    <location>
        <begin position="224"/>
        <end position="503"/>
    </location>
</feature>
<evidence type="ECO:0000256" key="10">
    <source>
        <dbReference type="ARBA" id="ARBA00048552"/>
    </source>
</evidence>
<accession>A0A3R9EV45</accession>
<evidence type="ECO:0000259" key="14">
    <source>
        <dbReference type="SMART" id="SM00663"/>
    </source>
</evidence>
<dbReference type="InterPro" id="IPR007066">
    <property type="entry name" value="RNA_pol_Rpb1_3"/>
</dbReference>
<dbReference type="Pfam" id="PF05000">
    <property type="entry name" value="RNA_pol_Rpb1_4"/>
    <property type="match status" value="1"/>
</dbReference>
<dbReference type="PANTHER" id="PTHR19376">
    <property type="entry name" value="DNA-DIRECTED RNA POLYMERASE"/>
    <property type="match status" value="1"/>
</dbReference>
<feature type="region of interest" description="Disordered" evidence="13">
    <location>
        <begin position="1182"/>
        <end position="1201"/>
    </location>
</feature>
<dbReference type="InterPro" id="IPR042102">
    <property type="entry name" value="RNA_pol_Rpb1_3_sf"/>
</dbReference>
<keyword evidence="3 11" id="KW-0240">DNA-directed RNA polymerase</keyword>
<dbReference type="Gene3D" id="1.10.132.30">
    <property type="match status" value="1"/>
</dbReference>
<dbReference type="GO" id="GO:0000287">
    <property type="term" value="F:magnesium ion binding"/>
    <property type="evidence" value="ECO:0007669"/>
    <property type="project" value="UniProtKB-UniRule"/>
</dbReference>
<evidence type="ECO:0000256" key="2">
    <source>
        <dbReference type="ARBA" id="ARBA00006460"/>
    </source>
</evidence>
<dbReference type="GO" id="GO:0008270">
    <property type="term" value="F:zinc ion binding"/>
    <property type="evidence" value="ECO:0007669"/>
    <property type="project" value="UniProtKB-UniRule"/>
</dbReference>
<keyword evidence="4 11" id="KW-0808">Transferase</keyword>
<feature type="binding site" evidence="11">
    <location>
        <position position="60"/>
    </location>
    <ligand>
        <name>Zn(2+)</name>
        <dbReference type="ChEBI" id="CHEBI:29105"/>
        <label>1</label>
    </ligand>
</feature>
<dbReference type="Gene3D" id="1.10.150.390">
    <property type="match status" value="1"/>
</dbReference>
<dbReference type="Gene3D" id="1.10.40.90">
    <property type="match status" value="1"/>
</dbReference>
<evidence type="ECO:0000256" key="6">
    <source>
        <dbReference type="ARBA" id="ARBA00022723"/>
    </source>
</evidence>
<evidence type="ECO:0000256" key="12">
    <source>
        <dbReference type="RuleBase" id="RU004279"/>
    </source>
</evidence>
<dbReference type="InterPro" id="IPR000722">
    <property type="entry name" value="RNA_pol_asu"/>
</dbReference>
<dbReference type="Pfam" id="PF04997">
    <property type="entry name" value="RNA_pol_Rpb1_1"/>
    <property type="match status" value="1"/>
</dbReference>
<evidence type="ECO:0000256" key="4">
    <source>
        <dbReference type="ARBA" id="ARBA00022679"/>
    </source>
</evidence>
<dbReference type="InterPro" id="IPR044893">
    <property type="entry name" value="RNA_pol_Rpb1_clamp_domain"/>
</dbReference>
<evidence type="ECO:0000256" key="13">
    <source>
        <dbReference type="SAM" id="MobiDB-lite"/>
    </source>
</evidence>
<dbReference type="FunFam" id="1.10.150.390:FF:000002">
    <property type="entry name" value="DNA-directed RNA polymerase subunit beta"/>
    <property type="match status" value="1"/>
</dbReference>
<dbReference type="Gene3D" id="2.40.40.20">
    <property type="match status" value="1"/>
</dbReference>
<evidence type="ECO:0000313" key="16">
    <source>
        <dbReference type="Proteomes" id="UP000279911"/>
    </source>
</evidence>
<dbReference type="InterPro" id="IPR006592">
    <property type="entry name" value="RNA_pol_N"/>
</dbReference>
<protein>
    <recommendedName>
        <fullName evidence="11">DNA-directed RNA polymerase subunit beta'</fullName>
        <shortName evidence="11">RNAP subunit beta'</shortName>
        <ecNumber evidence="11">2.7.7.6</ecNumber>
    </recommendedName>
    <alternativeName>
        <fullName evidence="11">RNA polymerase subunit beta'</fullName>
    </alternativeName>
    <alternativeName>
        <fullName evidence="11">Transcriptase subunit beta'</fullName>
    </alternativeName>
</protein>
<dbReference type="Gene3D" id="2.40.50.100">
    <property type="match status" value="1"/>
</dbReference>
<feature type="binding site" evidence="11">
    <location>
        <position position="818"/>
    </location>
    <ligand>
        <name>Zn(2+)</name>
        <dbReference type="ChEBI" id="CHEBI:29105"/>
        <label>2</label>
    </ligand>
</feature>
<dbReference type="InterPro" id="IPR007080">
    <property type="entry name" value="RNA_pol_Rpb1_1"/>
</dbReference>
<dbReference type="FunFam" id="1.10.132.30:FF:000003">
    <property type="entry name" value="DNA-directed RNA polymerase subunit beta"/>
    <property type="match status" value="1"/>
</dbReference>
<dbReference type="SMART" id="SM00663">
    <property type="entry name" value="RPOLA_N"/>
    <property type="match status" value="1"/>
</dbReference>
<dbReference type="Pfam" id="PF04983">
    <property type="entry name" value="RNA_pol_Rpb1_3"/>
    <property type="match status" value="1"/>
</dbReference>
<dbReference type="InterPro" id="IPR045867">
    <property type="entry name" value="DNA-dir_RpoC_beta_prime"/>
</dbReference>
<comment type="cofactor">
    <cofactor evidence="11">
        <name>Zn(2+)</name>
        <dbReference type="ChEBI" id="CHEBI:29105"/>
    </cofactor>
    <text evidence="11">Binds 2 Zn(2+) ions per subunit.</text>
</comment>
<dbReference type="FunFam" id="4.10.860.120:FF:000001">
    <property type="entry name" value="DNA-directed RNA polymerase subunit beta"/>
    <property type="match status" value="1"/>
</dbReference>
<comment type="cofactor">
    <cofactor evidence="11">
        <name>Mg(2+)</name>
        <dbReference type="ChEBI" id="CHEBI:18420"/>
    </cofactor>
    <text evidence="11">Binds 1 Mg(2+) ion per subunit.</text>
</comment>
<feature type="compositionally biased region" description="Basic and acidic residues" evidence="13">
    <location>
        <begin position="1182"/>
        <end position="1191"/>
    </location>
</feature>
<dbReference type="Pfam" id="PF04998">
    <property type="entry name" value="RNA_pol_Rpb1_5"/>
    <property type="match status" value="2"/>
</dbReference>
<dbReference type="FunFam" id="1.10.40.90:FF:000001">
    <property type="entry name" value="DNA-directed RNA polymerase subunit beta"/>
    <property type="match status" value="1"/>
</dbReference>
<keyword evidence="9 11" id="KW-0804">Transcription</keyword>
<dbReference type="Gene3D" id="1.10.1790.20">
    <property type="match status" value="1"/>
</dbReference>
<dbReference type="GO" id="GO:0003677">
    <property type="term" value="F:DNA binding"/>
    <property type="evidence" value="ECO:0007669"/>
    <property type="project" value="UniProtKB-UniRule"/>
</dbReference>
<proteinExistence type="inferred from homology"/>
<feature type="binding site" evidence="11">
    <location>
        <position position="453"/>
    </location>
    <ligand>
        <name>Mg(2+)</name>
        <dbReference type="ChEBI" id="CHEBI:18420"/>
    </ligand>
</feature>
<dbReference type="InterPro" id="IPR012754">
    <property type="entry name" value="DNA-dir_RpoC_beta_prime_bact"/>
</dbReference>
<dbReference type="EMBL" id="RSFW01000034">
    <property type="protein sequence ID" value="RSD21547.1"/>
    <property type="molecule type" value="Genomic_DNA"/>
</dbReference>
<dbReference type="Gene3D" id="1.10.274.100">
    <property type="entry name" value="RNA polymerase Rpb1, domain 3"/>
    <property type="match status" value="2"/>
</dbReference>
<dbReference type="PANTHER" id="PTHR19376:SF54">
    <property type="entry name" value="DNA-DIRECTED RNA POLYMERASE SUBUNIT BETA"/>
    <property type="match status" value="1"/>
</dbReference>
<dbReference type="SUPFAM" id="SSF64484">
    <property type="entry name" value="beta and beta-prime subunits of DNA dependent RNA-polymerase"/>
    <property type="match status" value="1"/>
</dbReference>
<feature type="binding site" evidence="11">
    <location>
        <position position="892"/>
    </location>
    <ligand>
        <name>Zn(2+)</name>
        <dbReference type="ChEBI" id="CHEBI:29105"/>
        <label>2</label>
    </ligand>
</feature>
<evidence type="ECO:0000256" key="5">
    <source>
        <dbReference type="ARBA" id="ARBA00022695"/>
    </source>
</evidence>
<comment type="function">
    <text evidence="1 11 12">DNA-dependent RNA polymerase catalyzes the transcription of DNA into RNA using the four ribonucleoside triphosphates as substrates.</text>
</comment>
<dbReference type="STRING" id="285983.UB32_10290"/>
<reference evidence="16" key="1">
    <citation type="submission" date="2018-12" db="EMBL/GenBank/DDBJ databases">
        <title>Bacillus chawlae sp. nov., Bacillus glennii sp. nov., and Bacillus saganii sp. nov. Isolated from the Vehicle Assembly Building at Kennedy Space Center where the Viking Spacecraft were Assembled.</title>
        <authorList>
            <person name="Seuylemezian A."/>
            <person name="Vaishampayan P."/>
        </authorList>
    </citation>
    <scope>NUCLEOTIDE SEQUENCE [LARGE SCALE GENOMIC DNA]</scope>
    <source>
        <strain evidence="16">DSM 13966</strain>
    </source>
</reference>
<dbReference type="Pfam" id="PF00623">
    <property type="entry name" value="RNA_pol_Rpb1_2"/>
    <property type="match status" value="1"/>
</dbReference>
<keyword evidence="7 11" id="KW-0862">Zinc</keyword>
<organism evidence="15 16">
    <name type="scientific">Mesobacillus subterraneus</name>
    <dbReference type="NCBI Taxonomy" id="285983"/>
    <lineage>
        <taxon>Bacteria</taxon>
        <taxon>Bacillati</taxon>
        <taxon>Bacillota</taxon>
        <taxon>Bacilli</taxon>
        <taxon>Bacillales</taxon>
        <taxon>Bacillaceae</taxon>
        <taxon>Mesobacillus</taxon>
    </lineage>
</organism>
<dbReference type="InterPro" id="IPR007081">
    <property type="entry name" value="RNA_pol_Rpb1_5"/>
</dbReference>
<dbReference type="AlphaFoldDB" id="A0A3R9EV45"/>
<feature type="binding site" evidence="11">
    <location>
        <position position="899"/>
    </location>
    <ligand>
        <name>Zn(2+)</name>
        <dbReference type="ChEBI" id="CHEBI:29105"/>
        <label>2</label>
    </ligand>
</feature>
<keyword evidence="5 11" id="KW-0548">Nucleotidyltransferase</keyword>
<evidence type="ECO:0000256" key="11">
    <source>
        <dbReference type="HAMAP-Rule" id="MF_01322"/>
    </source>
</evidence>
<keyword evidence="6 11" id="KW-0479">Metal-binding</keyword>
<dbReference type="Proteomes" id="UP000279911">
    <property type="component" value="Unassembled WGS sequence"/>
</dbReference>
<feature type="binding site" evidence="11">
    <location>
        <position position="451"/>
    </location>
    <ligand>
        <name>Mg(2+)</name>
        <dbReference type="ChEBI" id="CHEBI:18420"/>
    </ligand>
</feature>
<dbReference type="CDD" id="cd01609">
    <property type="entry name" value="RNAP_beta'_N"/>
    <property type="match status" value="1"/>
</dbReference>
<gene>
    <name evidence="11 15" type="primary">rpoC</name>
    <name evidence="15" type="ORF">EJA10_21820</name>
</gene>
<dbReference type="CDD" id="cd02655">
    <property type="entry name" value="RNAP_beta'_C"/>
    <property type="match status" value="1"/>
</dbReference>
<dbReference type="NCBIfam" id="TIGR02386">
    <property type="entry name" value="rpoC_TIGR"/>
    <property type="match status" value="1"/>
</dbReference>
<dbReference type="RefSeq" id="WP_125482143.1">
    <property type="nucleotide sequence ID" value="NZ_RSFW01000034.1"/>
</dbReference>
<comment type="catalytic activity">
    <reaction evidence="10 11 12">
        <text>RNA(n) + a ribonucleoside 5'-triphosphate = RNA(n+1) + diphosphate</text>
        <dbReference type="Rhea" id="RHEA:21248"/>
        <dbReference type="Rhea" id="RHEA-COMP:14527"/>
        <dbReference type="Rhea" id="RHEA-COMP:17342"/>
        <dbReference type="ChEBI" id="CHEBI:33019"/>
        <dbReference type="ChEBI" id="CHEBI:61557"/>
        <dbReference type="ChEBI" id="CHEBI:140395"/>
        <dbReference type="EC" id="2.7.7.6"/>
    </reaction>
</comment>
<feature type="binding site" evidence="11">
    <location>
        <position position="78"/>
    </location>
    <ligand>
        <name>Zn(2+)</name>
        <dbReference type="ChEBI" id="CHEBI:29105"/>
        <label>1</label>
    </ligand>
</feature>
<name>A0A3R9EV45_9BACI</name>
<dbReference type="GO" id="GO:0003899">
    <property type="term" value="F:DNA-directed RNA polymerase activity"/>
    <property type="evidence" value="ECO:0007669"/>
    <property type="project" value="UniProtKB-UniRule"/>
</dbReference>
<dbReference type="EC" id="2.7.7.6" evidence="11"/>
<evidence type="ECO:0000256" key="9">
    <source>
        <dbReference type="ARBA" id="ARBA00023163"/>
    </source>
</evidence>
<dbReference type="OrthoDB" id="9815296at2"/>
<dbReference type="InterPro" id="IPR007083">
    <property type="entry name" value="RNA_pol_Rpb1_4"/>
</dbReference>
<dbReference type="InterPro" id="IPR038120">
    <property type="entry name" value="Rpb1_funnel_sf"/>
</dbReference>
<sequence>MLDVNNFEYMKIGLASPDKIRSWSFGEVKKPETINYRTLKPEKDGLFCERIFGPTKDWECHCGKYKRVRYKGVVCDRCGVEVTRAKVRRERMGHIELAAPVSHIWYFKGIPSRMGLVLDMSPRALEEVIYFASYVVTETGDTALEKKQLLSEKEYRAYREKYGNKFQASMGAEAIKKLLSDIDLDKEADMLKEELRTAQGQRRTRAIKRLEVVEAFRGSGNEPSWMILDVLPVIPPELRPMVQLDGGRFATSDLNDLYRRVINRNNRLKRLLDLGAPSIIVQNEKRMLQEAVDALIDNGRRGRPVTGPGNRPLKSLSHMLKGKQGRFRQNLLGKRVDYSGRSVIVVGPNLHMYQCGLPKEMALELFKPFVMKELVQKGLAHNIKSAKRKIERVQPEVWDVLEDVIKEHPVLLNRAPTLHRLGIQAFEPTLVEGRAIRLHPLVCTAYNADFDGDQMAVHVPLSAEAQAEARLLMLAAQNILNPKDGKPVVTPSQDMVLGNYYLTLEREGAVGEGMVFKDSNEALIAYQNGYVHLHTRIAVAASSLGNQTLTEEQNGQLLITTVGKLIFNEILPASFPYINEPSKQNLEEKTPEKYFVEKGADVKEVIKSMPLVDPFKKKILGNIIAEVFKKFKITETSKMLDRMKGLGFTYSTKAGITVGVADIVVLKEKQEIISEAQTKVDNVLKQFRRGLITEDERYDRVISIWSQAKDNIQAKLMKSLDNSNPIFMMSDSGARGNASNFTQLAGMRGLMANPAGRIIELPIKSSFREGLTVLEYFISTHGARKGLADTALKTADSGYLTRRLVDVAQDVIVREDDCGTDRGLFIKALKDGTEVIEPLEERLIGRYARKAIKHPETKAVIIPENGLITEDLATEVVDSGIEEVWIRSAFTCNTRHGVCKKCYGRNLATGQEVEVGEAVGIIAAQSIGEPGTQLTMRTFHTGGVAGDDITQGLPRIQELFEARNPKGQAVISELEGVVVGINEGKDRQQEIVIQGEIESRTYTAPYTARLKVAVNDHVARGQELTEGSIDPKELLRVKDVQSVQEYLLKEVQKVYRMQGVEIGDKHVEVMVRQMMRKIRVIDAGETDVLPGTLLEIHQFTDANRKALLEGKLPATGRPVLLGITKASLETDSFLSAASFQETTRVLTDAAIKGKRDELLGLKENVIIGKLVPAGTGMQRYRRAEPILKPEEENAEDAISVE</sequence>
<dbReference type="GO" id="GO:0005829">
    <property type="term" value="C:cytosol"/>
    <property type="evidence" value="ECO:0007669"/>
    <property type="project" value="UniProtKB-ARBA"/>
</dbReference>
<feature type="binding site" evidence="11">
    <location>
        <position position="449"/>
    </location>
    <ligand>
        <name>Mg(2+)</name>
        <dbReference type="ChEBI" id="CHEBI:18420"/>
    </ligand>
</feature>
<evidence type="ECO:0000256" key="8">
    <source>
        <dbReference type="ARBA" id="ARBA00022842"/>
    </source>
</evidence>
<feature type="binding site" evidence="11">
    <location>
        <position position="75"/>
    </location>
    <ligand>
        <name>Zn(2+)</name>
        <dbReference type="ChEBI" id="CHEBI:29105"/>
        <label>1</label>
    </ligand>
</feature>
<dbReference type="GO" id="GO:0000428">
    <property type="term" value="C:DNA-directed RNA polymerase complex"/>
    <property type="evidence" value="ECO:0007669"/>
    <property type="project" value="UniProtKB-KW"/>
</dbReference>
<dbReference type="Gene3D" id="4.10.860.120">
    <property type="entry name" value="RNA polymerase II, clamp domain"/>
    <property type="match status" value="1"/>
</dbReference>
<dbReference type="GO" id="GO:0006351">
    <property type="term" value="P:DNA-templated transcription"/>
    <property type="evidence" value="ECO:0007669"/>
    <property type="project" value="UniProtKB-UniRule"/>
</dbReference>
<comment type="caution">
    <text evidence="15">The sequence shown here is derived from an EMBL/GenBank/DDBJ whole genome shotgun (WGS) entry which is preliminary data.</text>
</comment>
<feature type="binding site" evidence="11">
    <location>
        <position position="62"/>
    </location>
    <ligand>
        <name>Zn(2+)</name>
        <dbReference type="ChEBI" id="CHEBI:29105"/>
        <label>1</label>
    </ligand>
</feature>
<evidence type="ECO:0000256" key="3">
    <source>
        <dbReference type="ARBA" id="ARBA00022478"/>
    </source>
</evidence>
<comment type="subunit">
    <text evidence="11">The RNAP catalytic core consists of 2 alpha, 1 beta, 1 beta' and 1 omega subunit. When a sigma factor is associated with the core the holoenzyme is formed, which can initiate transcription.</text>
</comment>
<evidence type="ECO:0000256" key="7">
    <source>
        <dbReference type="ARBA" id="ARBA00022833"/>
    </source>
</evidence>
<evidence type="ECO:0000256" key="1">
    <source>
        <dbReference type="ARBA" id="ARBA00004026"/>
    </source>
</evidence>
<evidence type="ECO:0000313" key="15">
    <source>
        <dbReference type="EMBL" id="RSD21547.1"/>
    </source>
</evidence>
<comment type="similarity">
    <text evidence="2 11 12">Belongs to the RNA polymerase beta' chain family.</text>
</comment>